<dbReference type="PANTHER" id="PTHR42697">
    <property type="entry name" value="ENDONUCLEASE 8"/>
    <property type="match status" value="1"/>
</dbReference>
<organism evidence="16 17">
    <name type="scientific">Microlunatus antarcticus</name>
    <dbReference type="NCBI Taxonomy" id="53388"/>
    <lineage>
        <taxon>Bacteria</taxon>
        <taxon>Bacillati</taxon>
        <taxon>Actinomycetota</taxon>
        <taxon>Actinomycetes</taxon>
        <taxon>Propionibacteriales</taxon>
        <taxon>Propionibacteriaceae</taxon>
        <taxon>Microlunatus</taxon>
    </lineage>
</organism>
<evidence type="ECO:0000313" key="16">
    <source>
        <dbReference type="EMBL" id="MBB3329120.1"/>
    </source>
</evidence>
<keyword evidence="6 16" id="KW-0378">Hydrolase</keyword>
<feature type="domain" description="Formamidopyrimidine-DNA glycosylase catalytic" evidence="15">
    <location>
        <begin position="2"/>
        <end position="111"/>
    </location>
</feature>
<keyword evidence="5 13" id="KW-0863">Zinc-finger</keyword>
<dbReference type="Pfam" id="PF01149">
    <property type="entry name" value="Fapy_DNA_glyco"/>
    <property type="match status" value="1"/>
</dbReference>
<evidence type="ECO:0000256" key="6">
    <source>
        <dbReference type="ARBA" id="ARBA00022801"/>
    </source>
</evidence>
<keyword evidence="12 16" id="KW-0326">Glycosidase</keyword>
<evidence type="ECO:0000256" key="5">
    <source>
        <dbReference type="ARBA" id="ARBA00022771"/>
    </source>
</evidence>
<evidence type="ECO:0000313" key="17">
    <source>
        <dbReference type="Proteomes" id="UP000565572"/>
    </source>
</evidence>
<feature type="domain" description="FPG-type" evidence="14">
    <location>
        <begin position="221"/>
        <end position="259"/>
    </location>
</feature>
<keyword evidence="4" id="KW-0227">DNA damage</keyword>
<dbReference type="EMBL" id="JACHZG010000015">
    <property type="protein sequence ID" value="MBB3329120.1"/>
    <property type="molecule type" value="Genomic_DNA"/>
</dbReference>
<comment type="similarity">
    <text evidence="1">Belongs to the FPG family.</text>
</comment>
<proteinExistence type="inferred from homology"/>
<dbReference type="GO" id="GO:0003684">
    <property type="term" value="F:damaged DNA binding"/>
    <property type="evidence" value="ECO:0007669"/>
    <property type="project" value="InterPro"/>
</dbReference>
<keyword evidence="16" id="KW-0540">Nuclease</keyword>
<dbReference type="GO" id="GO:0000703">
    <property type="term" value="F:oxidized pyrimidine nucleobase lesion DNA N-glycosylase activity"/>
    <property type="evidence" value="ECO:0007669"/>
    <property type="project" value="TreeGrafter"/>
</dbReference>
<dbReference type="PANTHER" id="PTHR42697:SF1">
    <property type="entry name" value="ENDONUCLEASE 8"/>
    <property type="match status" value="1"/>
</dbReference>
<dbReference type="SUPFAM" id="SSF57716">
    <property type="entry name" value="Glucocorticoid receptor-like (DNA-binding domain)"/>
    <property type="match status" value="1"/>
</dbReference>
<evidence type="ECO:0000256" key="11">
    <source>
        <dbReference type="ARBA" id="ARBA00023268"/>
    </source>
</evidence>
<evidence type="ECO:0000256" key="10">
    <source>
        <dbReference type="ARBA" id="ARBA00023239"/>
    </source>
</evidence>
<keyword evidence="17" id="KW-1185">Reference proteome</keyword>
<dbReference type="SMART" id="SM01232">
    <property type="entry name" value="H2TH"/>
    <property type="match status" value="1"/>
</dbReference>
<evidence type="ECO:0000256" key="1">
    <source>
        <dbReference type="ARBA" id="ARBA00009409"/>
    </source>
</evidence>
<sequence length="266" mass="29701">MPEGDTVWLACQQLDKALAGRVLTRCELRVPQLATTDFTGVEVLKVASRGKHQLTRFANGWTLHTHLRMDGGWRVYPTGKKWTGGPAWQIRVLMVNAEAAAVGYRLPVTEMVRTDAEDTVVGHIGPDLLGDDWDADEALRRLRADPARTVGEALLDQRNLAGIGTLYRAEILFLQGVNPRTPVEAVPSLERVVARAKQLLEANKNTHDQITTGNRRLGAHWVFERPGQDCRRCGTRILTEEFGPVGVERRSYWCPHCQPLRTVDAP</sequence>
<evidence type="ECO:0000256" key="2">
    <source>
        <dbReference type="ARBA" id="ARBA00012720"/>
    </source>
</evidence>
<dbReference type="RefSeq" id="WP_183342742.1">
    <property type="nucleotide sequence ID" value="NZ_JACHZG010000015.1"/>
</dbReference>
<dbReference type="Gene3D" id="1.10.8.50">
    <property type="match status" value="1"/>
</dbReference>
<dbReference type="InterPro" id="IPR000214">
    <property type="entry name" value="Znf_DNA_glyclase/AP_lyase"/>
</dbReference>
<evidence type="ECO:0000256" key="12">
    <source>
        <dbReference type="ARBA" id="ARBA00023295"/>
    </source>
</evidence>
<evidence type="ECO:0000256" key="7">
    <source>
        <dbReference type="ARBA" id="ARBA00022833"/>
    </source>
</evidence>
<evidence type="ECO:0000256" key="9">
    <source>
        <dbReference type="ARBA" id="ARBA00023204"/>
    </source>
</evidence>
<dbReference type="GO" id="GO:0006284">
    <property type="term" value="P:base-excision repair"/>
    <property type="evidence" value="ECO:0007669"/>
    <property type="project" value="InterPro"/>
</dbReference>
<dbReference type="Proteomes" id="UP000565572">
    <property type="component" value="Unassembled WGS sequence"/>
</dbReference>
<keyword evidence="7" id="KW-0862">Zinc</keyword>
<dbReference type="InterPro" id="IPR012319">
    <property type="entry name" value="FPG_cat"/>
</dbReference>
<dbReference type="AlphaFoldDB" id="A0A7W5P905"/>
<dbReference type="PROSITE" id="PS51066">
    <property type="entry name" value="ZF_FPG_2"/>
    <property type="match status" value="1"/>
</dbReference>
<dbReference type="Pfam" id="PF06831">
    <property type="entry name" value="H2TH"/>
    <property type="match status" value="1"/>
</dbReference>
<evidence type="ECO:0000256" key="13">
    <source>
        <dbReference type="PROSITE-ProRule" id="PRU00391"/>
    </source>
</evidence>
<dbReference type="PROSITE" id="PS51068">
    <property type="entry name" value="FPG_CAT"/>
    <property type="match status" value="1"/>
</dbReference>
<keyword evidence="11" id="KW-0511">Multifunctional enzyme</keyword>
<keyword evidence="10 16" id="KW-0456">Lyase</keyword>
<dbReference type="InterPro" id="IPR035937">
    <property type="entry name" value="FPG_N"/>
</dbReference>
<dbReference type="Gene3D" id="3.20.190.10">
    <property type="entry name" value="MutM-like, N-terminal"/>
    <property type="match status" value="1"/>
</dbReference>
<dbReference type="SUPFAM" id="SSF46946">
    <property type="entry name" value="S13-like H2TH domain"/>
    <property type="match status" value="1"/>
</dbReference>
<reference evidence="16 17" key="1">
    <citation type="submission" date="2020-08" db="EMBL/GenBank/DDBJ databases">
        <title>Sequencing the genomes of 1000 actinobacteria strains.</title>
        <authorList>
            <person name="Klenk H.-P."/>
        </authorList>
    </citation>
    <scope>NUCLEOTIDE SEQUENCE [LARGE SCALE GENOMIC DNA]</scope>
    <source>
        <strain evidence="16 17">DSM 11053</strain>
    </source>
</reference>
<gene>
    <name evidence="16" type="ORF">FHX39_004118</name>
</gene>
<protein>
    <recommendedName>
        <fullName evidence="2">DNA-(apurinic or apyrimidinic site) lyase</fullName>
        <ecNumber evidence="2">4.2.99.18</ecNumber>
    </recommendedName>
</protein>
<keyword evidence="3" id="KW-0479">Metal-binding</keyword>
<name>A0A7W5P905_9ACTN</name>
<evidence type="ECO:0000256" key="8">
    <source>
        <dbReference type="ARBA" id="ARBA00023125"/>
    </source>
</evidence>
<dbReference type="InterPro" id="IPR044090">
    <property type="entry name" value="Nei2_N"/>
</dbReference>
<dbReference type="GO" id="GO:0140078">
    <property type="term" value="F:class I DNA-(apurinic or apyrimidinic site) endonuclease activity"/>
    <property type="evidence" value="ECO:0007669"/>
    <property type="project" value="UniProtKB-EC"/>
</dbReference>
<evidence type="ECO:0000256" key="3">
    <source>
        <dbReference type="ARBA" id="ARBA00022723"/>
    </source>
</evidence>
<keyword evidence="9" id="KW-0234">DNA repair</keyword>
<evidence type="ECO:0000259" key="14">
    <source>
        <dbReference type="PROSITE" id="PS51066"/>
    </source>
</evidence>
<keyword evidence="16" id="KW-0255">Endonuclease</keyword>
<evidence type="ECO:0000259" key="15">
    <source>
        <dbReference type="PROSITE" id="PS51068"/>
    </source>
</evidence>
<dbReference type="EC" id="4.2.99.18" evidence="2"/>
<dbReference type="InterPro" id="IPR010979">
    <property type="entry name" value="Ribosomal_uS13-like_H2TH"/>
</dbReference>
<dbReference type="InterPro" id="IPR015886">
    <property type="entry name" value="H2TH_FPG"/>
</dbReference>
<dbReference type="SMART" id="SM00898">
    <property type="entry name" value="Fapy_DNA_glyco"/>
    <property type="match status" value="1"/>
</dbReference>
<accession>A0A7W5P905</accession>
<dbReference type="GO" id="GO:0008270">
    <property type="term" value="F:zinc ion binding"/>
    <property type="evidence" value="ECO:0007669"/>
    <property type="project" value="UniProtKB-KW"/>
</dbReference>
<evidence type="ECO:0000256" key="4">
    <source>
        <dbReference type="ARBA" id="ARBA00022763"/>
    </source>
</evidence>
<keyword evidence="8" id="KW-0238">DNA-binding</keyword>
<comment type="caution">
    <text evidence="16">The sequence shown here is derived from an EMBL/GenBank/DDBJ whole genome shotgun (WGS) entry which is preliminary data.</text>
</comment>
<dbReference type="CDD" id="cd08971">
    <property type="entry name" value="AcNei2_N"/>
    <property type="match status" value="1"/>
</dbReference>
<dbReference type="SUPFAM" id="SSF81624">
    <property type="entry name" value="N-terminal domain of MutM-like DNA repair proteins"/>
    <property type="match status" value="1"/>
</dbReference>